<name>A0A521C7Z9_9BACT</name>
<keyword evidence="2" id="KW-1133">Transmembrane helix</keyword>
<organism evidence="3 4">
    <name type="scientific">Fodinibius sediminis</name>
    <dbReference type="NCBI Taxonomy" id="1214077"/>
    <lineage>
        <taxon>Bacteria</taxon>
        <taxon>Pseudomonadati</taxon>
        <taxon>Balneolota</taxon>
        <taxon>Balneolia</taxon>
        <taxon>Balneolales</taxon>
        <taxon>Balneolaceae</taxon>
        <taxon>Fodinibius</taxon>
    </lineage>
</organism>
<dbReference type="PANTHER" id="PTHR34219:SF3">
    <property type="entry name" value="BLL7967 PROTEIN"/>
    <property type="match status" value="1"/>
</dbReference>
<feature type="transmembrane region" description="Helical" evidence="2">
    <location>
        <begin position="356"/>
        <end position="377"/>
    </location>
</feature>
<dbReference type="Pfam" id="PF03929">
    <property type="entry name" value="PepSY_TM"/>
    <property type="match status" value="1"/>
</dbReference>
<evidence type="ECO:0000313" key="3">
    <source>
        <dbReference type="EMBL" id="SMO54931.1"/>
    </source>
</evidence>
<dbReference type="RefSeq" id="WP_142713849.1">
    <property type="nucleotide sequence ID" value="NZ_FXTH01000005.1"/>
</dbReference>
<protein>
    <submittedName>
        <fullName evidence="3">Uncharacterized iron-regulated membrane protein</fullName>
    </submittedName>
</protein>
<evidence type="ECO:0000313" key="4">
    <source>
        <dbReference type="Proteomes" id="UP000317593"/>
    </source>
</evidence>
<keyword evidence="2" id="KW-0472">Membrane</keyword>
<reference evidence="3 4" key="1">
    <citation type="submission" date="2017-05" db="EMBL/GenBank/DDBJ databases">
        <authorList>
            <person name="Varghese N."/>
            <person name="Submissions S."/>
        </authorList>
    </citation>
    <scope>NUCLEOTIDE SEQUENCE [LARGE SCALE GENOMIC DNA]</scope>
    <source>
        <strain evidence="3 4">DSM 21194</strain>
    </source>
</reference>
<dbReference type="PANTHER" id="PTHR34219">
    <property type="entry name" value="IRON-REGULATED INNER MEMBRANE PROTEIN-RELATED"/>
    <property type="match status" value="1"/>
</dbReference>
<dbReference type="InterPro" id="IPR005625">
    <property type="entry name" value="PepSY-ass_TM"/>
</dbReference>
<proteinExistence type="predicted"/>
<dbReference type="PROSITE" id="PS51257">
    <property type="entry name" value="PROKAR_LIPOPROTEIN"/>
    <property type="match status" value="1"/>
</dbReference>
<evidence type="ECO:0000256" key="1">
    <source>
        <dbReference type="SAM" id="MobiDB-lite"/>
    </source>
</evidence>
<sequence length="406" mass="46029">MTSFKDVVLLLHRWVGLITGLVVLTLSITGCLFVFQEEISTWLHEDIYFADEIPAGRQTLPIDQLQENAADALNVDHLPFGITTHKDPGRNWSAMLYKGGLDSWTYFGSMEVYKTAYINPYNGEVEGIINEKNDFFQVVKGIHWSLLLATPVGQPIIVWSTVLFIILLISGIILWWPKRWNRIGKKKSFKIKWGSTWRRINYDLHNVLGFYFLAISLIIAFTGLYWYFPFVQKSLHFLGSGTYNLPPVSSQKVVSSVPEDGKALSALNKAYSRTWREYPEAYSITFTAPTDSQGTIQATVRPDGQTYYNRSTLQFDQYSGSLLAANSYQEKDSGEKLVAMNYDIHVGAIGGLPGKIIAFFASLVCGSLPVTGFIIWWDRRKRSRSRERRVGERRKQPATPEEGVPA</sequence>
<feature type="transmembrane region" description="Helical" evidence="2">
    <location>
        <begin position="156"/>
        <end position="176"/>
    </location>
</feature>
<dbReference type="OrthoDB" id="111691at2"/>
<dbReference type="AlphaFoldDB" id="A0A521C7Z9"/>
<accession>A0A521C7Z9</accession>
<gene>
    <name evidence="3" type="ORF">SAMN06265218_10589</name>
</gene>
<feature type="region of interest" description="Disordered" evidence="1">
    <location>
        <begin position="385"/>
        <end position="406"/>
    </location>
</feature>
<keyword evidence="4" id="KW-1185">Reference proteome</keyword>
<evidence type="ECO:0000256" key="2">
    <source>
        <dbReference type="SAM" id="Phobius"/>
    </source>
</evidence>
<dbReference type="Proteomes" id="UP000317593">
    <property type="component" value="Unassembled WGS sequence"/>
</dbReference>
<feature type="transmembrane region" description="Helical" evidence="2">
    <location>
        <begin position="14"/>
        <end position="35"/>
    </location>
</feature>
<feature type="transmembrane region" description="Helical" evidence="2">
    <location>
        <begin position="208"/>
        <end position="228"/>
    </location>
</feature>
<dbReference type="EMBL" id="FXTH01000005">
    <property type="protein sequence ID" value="SMO54931.1"/>
    <property type="molecule type" value="Genomic_DNA"/>
</dbReference>
<keyword evidence="2" id="KW-0812">Transmembrane</keyword>